<dbReference type="PANTHER" id="PTHR11933:SF5">
    <property type="entry name" value="MITOCHONDRIAL TRNA-SPECIFIC 2-THIOURIDYLASE 1"/>
    <property type="match status" value="1"/>
</dbReference>
<evidence type="ECO:0000259" key="10">
    <source>
        <dbReference type="Pfam" id="PF20258"/>
    </source>
</evidence>
<keyword evidence="6" id="KW-0067">ATP-binding</keyword>
<dbReference type="EC" id="2.8.1.13" evidence="1"/>
<gene>
    <name evidence="12" type="ORF">IAC47_03055</name>
</gene>
<dbReference type="SUPFAM" id="SSF52402">
    <property type="entry name" value="Adenine nucleotide alpha hydrolases-like"/>
    <property type="match status" value="1"/>
</dbReference>
<name>A0A9D1RIJ7_9BACT</name>
<evidence type="ECO:0000259" key="11">
    <source>
        <dbReference type="Pfam" id="PF20259"/>
    </source>
</evidence>
<dbReference type="InterPro" id="IPR046885">
    <property type="entry name" value="MnmA-like_C"/>
</dbReference>
<sequence>MRPRILVGLSGGVDSLSAALLLRERSCHVMGLYISMHEPKEDVAELRECCSRYGIELHTADMSSLFYDTVVRYFDDSYLNARTPNVCTVCNRFVKIPALISKAEELHCDAIATGHYAKVVHRNGYLTLSMAEDEWKDQSYMLYRLTQQQLSRLMLPLGERTKEEIKRYALKKGLDAFASKRESFGLCFTSGKHYAEYLLDKYPCLALLDGGKAVDKDLLVAGTHKGFPFYTVGQWKGLNTEGKCYVNEIMPRTNMLKVGDKSECFRSHIRIGDMNFIRPLSMVDTSLEYTAKTRGKDKEHAMRFAGLDSEHADIVFSEPVFAPVSGQDVVVYDNSRCLVLGGTIV</sequence>
<evidence type="ECO:0000256" key="2">
    <source>
        <dbReference type="ARBA" id="ARBA00022555"/>
    </source>
</evidence>
<evidence type="ECO:0000256" key="5">
    <source>
        <dbReference type="ARBA" id="ARBA00022741"/>
    </source>
</evidence>
<dbReference type="Proteomes" id="UP000824267">
    <property type="component" value="Unassembled WGS sequence"/>
</dbReference>
<dbReference type="InterPro" id="IPR046884">
    <property type="entry name" value="MnmA-like_central"/>
</dbReference>
<evidence type="ECO:0000256" key="7">
    <source>
        <dbReference type="ARBA" id="ARBA00022884"/>
    </source>
</evidence>
<comment type="catalytic activity">
    <reaction evidence="9">
        <text>S-sulfanyl-L-cysteinyl-[protein] + uridine(34) in tRNA + AH2 + ATP = 2-thiouridine(34) in tRNA + L-cysteinyl-[protein] + A + AMP + diphosphate + H(+)</text>
        <dbReference type="Rhea" id="RHEA:47032"/>
        <dbReference type="Rhea" id="RHEA-COMP:10131"/>
        <dbReference type="Rhea" id="RHEA-COMP:11726"/>
        <dbReference type="Rhea" id="RHEA-COMP:11727"/>
        <dbReference type="Rhea" id="RHEA-COMP:11728"/>
        <dbReference type="ChEBI" id="CHEBI:13193"/>
        <dbReference type="ChEBI" id="CHEBI:15378"/>
        <dbReference type="ChEBI" id="CHEBI:17499"/>
        <dbReference type="ChEBI" id="CHEBI:29950"/>
        <dbReference type="ChEBI" id="CHEBI:30616"/>
        <dbReference type="ChEBI" id="CHEBI:33019"/>
        <dbReference type="ChEBI" id="CHEBI:61963"/>
        <dbReference type="ChEBI" id="CHEBI:65315"/>
        <dbReference type="ChEBI" id="CHEBI:87170"/>
        <dbReference type="ChEBI" id="CHEBI:456215"/>
        <dbReference type="EC" id="2.8.1.13"/>
    </reaction>
</comment>
<evidence type="ECO:0000256" key="1">
    <source>
        <dbReference type="ARBA" id="ARBA00011949"/>
    </source>
</evidence>
<dbReference type="GO" id="GO:0000049">
    <property type="term" value="F:tRNA binding"/>
    <property type="evidence" value="ECO:0007669"/>
    <property type="project" value="UniProtKB-KW"/>
</dbReference>
<dbReference type="InterPro" id="IPR023382">
    <property type="entry name" value="MnmA-like_central_sf"/>
</dbReference>
<dbReference type="Gene3D" id="2.40.30.10">
    <property type="entry name" value="Translation factors"/>
    <property type="match status" value="1"/>
</dbReference>
<evidence type="ECO:0000313" key="12">
    <source>
        <dbReference type="EMBL" id="HIW87236.1"/>
    </source>
</evidence>
<keyword evidence="8" id="KW-1015">Disulfide bond</keyword>
<dbReference type="CDD" id="cd01998">
    <property type="entry name" value="MnmA_TRMU-like"/>
    <property type="match status" value="1"/>
</dbReference>
<comment type="caution">
    <text evidence="12">The sequence shown here is derived from an EMBL/GenBank/DDBJ whole genome shotgun (WGS) entry which is preliminary data.</text>
</comment>
<dbReference type="GO" id="GO:0005524">
    <property type="term" value="F:ATP binding"/>
    <property type="evidence" value="ECO:0007669"/>
    <property type="project" value="UniProtKB-KW"/>
</dbReference>
<evidence type="ECO:0000256" key="3">
    <source>
        <dbReference type="ARBA" id="ARBA00022679"/>
    </source>
</evidence>
<evidence type="ECO:0000256" key="8">
    <source>
        <dbReference type="ARBA" id="ARBA00023157"/>
    </source>
</evidence>
<feature type="domain" description="tRNA-specific 2-thiouridylase MnmA-like C-terminal" evidence="10">
    <location>
        <begin position="267"/>
        <end position="343"/>
    </location>
</feature>
<keyword evidence="5" id="KW-0547">Nucleotide-binding</keyword>
<keyword evidence="2" id="KW-0820">tRNA-binding</keyword>
<keyword evidence="4" id="KW-0819">tRNA processing</keyword>
<organism evidence="12 13">
    <name type="scientific">Candidatus Onthomorpha intestinigallinarum</name>
    <dbReference type="NCBI Taxonomy" id="2840880"/>
    <lineage>
        <taxon>Bacteria</taxon>
        <taxon>Pseudomonadati</taxon>
        <taxon>Bacteroidota</taxon>
        <taxon>Bacteroidia</taxon>
        <taxon>Bacteroidales</taxon>
        <taxon>Candidatus Onthomorpha</taxon>
    </lineage>
</organism>
<dbReference type="GO" id="GO:0002143">
    <property type="term" value="P:tRNA wobble position uridine thiolation"/>
    <property type="evidence" value="ECO:0007669"/>
    <property type="project" value="TreeGrafter"/>
</dbReference>
<keyword evidence="7" id="KW-0694">RNA-binding</keyword>
<evidence type="ECO:0000256" key="4">
    <source>
        <dbReference type="ARBA" id="ARBA00022694"/>
    </source>
</evidence>
<feature type="domain" description="tRNA-specific 2-thiouridylase MnmA-like central" evidence="11">
    <location>
        <begin position="217"/>
        <end position="260"/>
    </location>
</feature>
<dbReference type="InterPro" id="IPR014729">
    <property type="entry name" value="Rossmann-like_a/b/a_fold"/>
</dbReference>
<dbReference type="AlphaFoldDB" id="A0A9D1RIJ7"/>
<proteinExistence type="predicted"/>
<dbReference type="EMBL" id="DXGG01000105">
    <property type="protein sequence ID" value="HIW87236.1"/>
    <property type="molecule type" value="Genomic_DNA"/>
</dbReference>
<reference evidence="12" key="1">
    <citation type="journal article" date="2021" name="PeerJ">
        <title>Extensive microbial diversity within the chicken gut microbiome revealed by metagenomics and culture.</title>
        <authorList>
            <person name="Gilroy R."/>
            <person name="Ravi A."/>
            <person name="Getino M."/>
            <person name="Pursley I."/>
            <person name="Horton D.L."/>
            <person name="Alikhan N.F."/>
            <person name="Baker D."/>
            <person name="Gharbi K."/>
            <person name="Hall N."/>
            <person name="Watson M."/>
            <person name="Adriaenssens E.M."/>
            <person name="Foster-Nyarko E."/>
            <person name="Jarju S."/>
            <person name="Secka A."/>
            <person name="Antonio M."/>
            <person name="Oren A."/>
            <person name="Chaudhuri R.R."/>
            <person name="La Ragione R."/>
            <person name="Hildebrand F."/>
            <person name="Pallen M.J."/>
        </authorList>
    </citation>
    <scope>NUCLEOTIDE SEQUENCE</scope>
    <source>
        <strain evidence="12">Gambia16-930</strain>
    </source>
</reference>
<dbReference type="PANTHER" id="PTHR11933">
    <property type="entry name" value="TRNA 5-METHYLAMINOMETHYL-2-THIOURIDYLATE -METHYLTRANSFERASE"/>
    <property type="match status" value="1"/>
</dbReference>
<accession>A0A9D1RIJ7</accession>
<dbReference type="Pfam" id="PF03054">
    <property type="entry name" value="tRNA_Me_trans"/>
    <property type="match status" value="1"/>
</dbReference>
<dbReference type="Pfam" id="PF20259">
    <property type="entry name" value="tRNA_Me_trans_M"/>
    <property type="match status" value="1"/>
</dbReference>
<evidence type="ECO:0000313" key="13">
    <source>
        <dbReference type="Proteomes" id="UP000824267"/>
    </source>
</evidence>
<dbReference type="Gene3D" id="3.40.50.620">
    <property type="entry name" value="HUPs"/>
    <property type="match status" value="1"/>
</dbReference>
<dbReference type="Gene3D" id="2.30.30.280">
    <property type="entry name" value="Adenine nucleotide alpha hydrolases-like domains"/>
    <property type="match status" value="1"/>
</dbReference>
<protein>
    <recommendedName>
        <fullName evidence="1">tRNA-uridine 2-sulfurtransferase</fullName>
        <ecNumber evidence="1">2.8.1.13</ecNumber>
    </recommendedName>
</protein>
<dbReference type="Pfam" id="PF20258">
    <property type="entry name" value="tRNA_Me_trans_C"/>
    <property type="match status" value="1"/>
</dbReference>
<reference evidence="12" key="2">
    <citation type="submission" date="2021-04" db="EMBL/GenBank/DDBJ databases">
        <authorList>
            <person name="Gilroy R."/>
        </authorList>
    </citation>
    <scope>NUCLEOTIDE SEQUENCE</scope>
    <source>
        <strain evidence="12">Gambia16-930</strain>
    </source>
</reference>
<dbReference type="GO" id="GO:0103016">
    <property type="term" value="F:tRNA-uridine 2-sulfurtransferase activity"/>
    <property type="evidence" value="ECO:0007669"/>
    <property type="project" value="UniProtKB-EC"/>
</dbReference>
<evidence type="ECO:0000256" key="6">
    <source>
        <dbReference type="ARBA" id="ARBA00022840"/>
    </source>
</evidence>
<keyword evidence="3" id="KW-0808">Transferase</keyword>
<evidence type="ECO:0000256" key="9">
    <source>
        <dbReference type="ARBA" id="ARBA00051542"/>
    </source>
</evidence>
<dbReference type="InterPro" id="IPR004506">
    <property type="entry name" value="MnmA-like"/>
</dbReference>